<evidence type="ECO:0000313" key="3">
    <source>
        <dbReference type="Proteomes" id="UP000703269"/>
    </source>
</evidence>
<keyword evidence="3" id="KW-1185">Reference proteome</keyword>
<evidence type="ECO:0000256" key="1">
    <source>
        <dbReference type="SAM" id="MobiDB-lite"/>
    </source>
</evidence>
<evidence type="ECO:0000313" key="2">
    <source>
        <dbReference type="EMBL" id="GJE99392.1"/>
    </source>
</evidence>
<feature type="region of interest" description="Disordered" evidence="1">
    <location>
        <begin position="63"/>
        <end position="83"/>
    </location>
</feature>
<sequence>MNVRMPGTPCSASRDALDDLPSTRHRGGGAMRDAVLSERTAILIESIYCIRAHTTPIPARNCVQSPDYEDIDSMDVASEAKRR</sequence>
<name>A0A9P3GPL1_9APHY</name>
<accession>A0A9P3GPL1</accession>
<dbReference type="AlphaFoldDB" id="A0A9P3GPL1"/>
<gene>
    <name evidence="2" type="ORF">PsYK624_156460</name>
</gene>
<feature type="region of interest" description="Disordered" evidence="1">
    <location>
        <begin position="1"/>
        <end position="31"/>
    </location>
</feature>
<comment type="caution">
    <text evidence="2">The sequence shown here is derived from an EMBL/GenBank/DDBJ whole genome shotgun (WGS) entry which is preliminary data.</text>
</comment>
<proteinExistence type="predicted"/>
<dbReference type="Proteomes" id="UP000703269">
    <property type="component" value="Unassembled WGS sequence"/>
</dbReference>
<protein>
    <submittedName>
        <fullName evidence="2">Uncharacterized protein</fullName>
    </submittedName>
</protein>
<reference evidence="2 3" key="1">
    <citation type="submission" date="2021-08" db="EMBL/GenBank/DDBJ databases">
        <title>Draft Genome Sequence of Phanerochaete sordida strain YK-624.</title>
        <authorList>
            <person name="Mori T."/>
            <person name="Dohra H."/>
            <person name="Suzuki T."/>
            <person name="Kawagishi H."/>
            <person name="Hirai H."/>
        </authorList>
    </citation>
    <scope>NUCLEOTIDE SEQUENCE [LARGE SCALE GENOMIC DNA]</scope>
    <source>
        <strain evidence="2 3">YK-624</strain>
    </source>
</reference>
<organism evidence="2 3">
    <name type="scientific">Phanerochaete sordida</name>
    <dbReference type="NCBI Taxonomy" id="48140"/>
    <lineage>
        <taxon>Eukaryota</taxon>
        <taxon>Fungi</taxon>
        <taxon>Dikarya</taxon>
        <taxon>Basidiomycota</taxon>
        <taxon>Agaricomycotina</taxon>
        <taxon>Agaricomycetes</taxon>
        <taxon>Polyporales</taxon>
        <taxon>Phanerochaetaceae</taxon>
        <taxon>Phanerochaete</taxon>
    </lineage>
</organism>
<dbReference type="EMBL" id="BPQB01000108">
    <property type="protein sequence ID" value="GJE99392.1"/>
    <property type="molecule type" value="Genomic_DNA"/>
</dbReference>